<dbReference type="Proteomes" id="UP000824219">
    <property type="component" value="Linkage Group LG20"/>
</dbReference>
<accession>A0A9D3NFQ3</accession>
<proteinExistence type="predicted"/>
<organism evidence="1 2">
    <name type="scientific">Hemibagrus wyckioides</name>
    <dbReference type="NCBI Taxonomy" id="337641"/>
    <lineage>
        <taxon>Eukaryota</taxon>
        <taxon>Metazoa</taxon>
        <taxon>Chordata</taxon>
        <taxon>Craniata</taxon>
        <taxon>Vertebrata</taxon>
        <taxon>Euteleostomi</taxon>
        <taxon>Actinopterygii</taxon>
        <taxon>Neopterygii</taxon>
        <taxon>Teleostei</taxon>
        <taxon>Ostariophysi</taxon>
        <taxon>Siluriformes</taxon>
        <taxon>Bagridae</taxon>
        <taxon>Hemibagrus</taxon>
    </lineage>
</organism>
<comment type="caution">
    <text evidence="1">The sequence shown here is derived from an EMBL/GenBank/DDBJ whole genome shotgun (WGS) entry which is preliminary data.</text>
</comment>
<protein>
    <submittedName>
        <fullName evidence="1">Uncharacterized protein</fullName>
    </submittedName>
</protein>
<gene>
    <name evidence="1" type="ORF">KOW79_017125</name>
</gene>
<sequence length="103" mass="10959">MPSKERPDHAFLDDNGAKSEAEKSVNLLPSGPAVNVNPLCARGLIKAPMRVSGNATAAFSRSTCQSPFAGALELGDPSPPRPLVLSYMHCNHSPTSSRLKPYE</sequence>
<dbReference type="EMBL" id="JAHKSW010000020">
    <property type="protein sequence ID" value="KAG7319982.1"/>
    <property type="molecule type" value="Genomic_DNA"/>
</dbReference>
<name>A0A9D3NFQ3_9TELE</name>
<evidence type="ECO:0000313" key="1">
    <source>
        <dbReference type="EMBL" id="KAG7319982.1"/>
    </source>
</evidence>
<reference evidence="1 2" key="1">
    <citation type="submission" date="2021-06" db="EMBL/GenBank/DDBJ databases">
        <title>Chromosome-level genome assembly of the red-tail catfish (Hemibagrus wyckioides).</title>
        <authorList>
            <person name="Shao F."/>
        </authorList>
    </citation>
    <scope>NUCLEOTIDE SEQUENCE [LARGE SCALE GENOMIC DNA]</scope>
    <source>
        <strain evidence="1">EC202008001</strain>
        <tissue evidence="1">Blood</tissue>
    </source>
</reference>
<evidence type="ECO:0000313" key="2">
    <source>
        <dbReference type="Proteomes" id="UP000824219"/>
    </source>
</evidence>
<keyword evidence="2" id="KW-1185">Reference proteome</keyword>
<dbReference type="AlphaFoldDB" id="A0A9D3NFQ3"/>